<proteinExistence type="predicted"/>
<sequence length="132" mass="14561">MMGQVVDAGAFNLDGVTISFAEAMGLKRRIQVCSVQGPPKGDDKRETPSLLLRRFKEIGRFLGRLELSLRWNHICQGGKFVADALAHLGLSVETPHIWDHGLPSIALNAFSFDSIRNGCSRESCFISKLHPV</sequence>
<gene>
    <name evidence="1" type="ORF">DVH24_023735</name>
</gene>
<accession>A0A498I7I0</accession>
<evidence type="ECO:0000313" key="1">
    <source>
        <dbReference type="EMBL" id="RXH77461.1"/>
    </source>
</evidence>
<protein>
    <submittedName>
        <fullName evidence="1">Uncharacterized protein</fullName>
    </submittedName>
</protein>
<organism evidence="1 2">
    <name type="scientific">Malus domestica</name>
    <name type="common">Apple</name>
    <name type="synonym">Pyrus malus</name>
    <dbReference type="NCBI Taxonomy" id="3750"/>
    <lineage>
        <taxon>Eukaryota</taxon>
        <taxon>Viridiplantae</taxon>
        <taxon>Streptophyta</taxon>
        <taxon>Embryophyta</taxon>
        <taxon>Tracheophyta</taxon>
        <taxon>Spermatophyta</taxon>
        <taxon>Magnoliopsida</taxon>
        <taxon>eudicotyledons</taxon>
        <taxon>Gunneridae</taxon>
        <taxon>Pentapetalae</taxon>
        <taxon>rosids</taxon>
        <taxon>fabids</taxon>
        <taxon>Rosales</taxon>
        <taxon>Rosaceae</taxon>
        <taxon>Amygdaloideae</taxon>
        <taxon>Maleae</taxon>
        <taxon>Malus</taxon>
    </lineage>
</organism>
<keyword evidence="2" id="KW-1185">Reference proteome</keyword>
<dbReference type="Proteomes" id="UP000290289">
    <property type="component" value="Chromosome 14"/>
</dbReference>
<comment type="caution">
    <text evidence="1">The sequence shown here is derived from an EMBL/GenBank/DDBJ whole genome shotgun (WGS) entry which is preliminary data.</text>
</comment>
<reference evidence="1 2" key="1">
    <citation type="submission" date="2018-10" db="EMBL/GenBank/DDBJ databases">
        <title>A high-quality apple genome assembly.</title>
        <authorList>
            <person name="Hu J."/>
        </authorList>
    </citation>
    <scope>NUCLEOTIDE SEQUENCE [LARGE SCALE GENOMIC DNA]</scope>
    <source>
        <strain evidence="2">cv. HFTH1</strain>
        <tissue evidence="1">Young leaf</tissue>
    </source>
</reference>
<evidence type="ECO:0000313" key="2">
    <source>
        <dbReference type="Proteomes" id="UP000290289"/>
    </source>
</evidence>
<dbReference type="EMBL" id="RDQH01000340">
    <property type="protein sequence ID" value="RXH77461.1"/>
    <property type="molecule type" value="Genomic_DNA"/>
</dbReference>
<name>A0A498I7I0_MALDO</name>
<dbReference type="AlphaFoldDB" id="A0A498I7I0"/>